<dbReference type="GO" id="GO:0000287">
    <property type="term" value="F:magnesium ion binding"/>
    <property type="evidence" value="ECO:0007669"/>
    <property type="project" value="TreeGrafter"/>
</dbReference>
<keyword evidence="7 8" id="KW-0472">Membrane</keyword>
<dbReference type="AlphaFoldDB" id="A0A2M6WCE9"/>
<evidence type="ECO:0000256" key="1">
    <source>
        <dbReference type="ARBA" id="ARBA00004651"/>
    </source>
</evidence>
<dbReference type="GO" id="GO:0050897">
    <property type="term" value="F:cobalt ion binding"/>
    <property type="evidence" value="ECO:0007669"/>
    <property type="project" value="TreeGrafter"/>
</dbReference>
<name>A0A2M6WCE9_9BACT</name>
<sequence>MAKAKNIKEIKNLNLTWLHLNNNSKQEIAYLRNNFKFHPLDLEDCLSPAQRPKVDEYDDYLFLILTFPYYNHEAKEVLSSEVDFFIGDSYLVTVSDGNLQPLNNFFEQCQHNDLFRHRYLSHDPIFLLAEILNKIQLSLYPMLDHIRFDIGEVQKVIFTGYERKMVKEILMIKQNIINFRITTEAHKTILRKLLDKNNKFFIANSSLTYLNNNVEQAKDLWDNLESLRENIEALHQTNESLISFRLNDIMKVLTMISLILLPINLIASIFGMNTPIMPFVNHPQGFWIILGLMGLLMISFFFFFKKKKWM</sequence>
<dbReference type="Gene3D" id="1.20.58.340">
    <property type="entry name" value="Magnesium transport protein CorA, transmembrane region"/>
    <property type="match status" value="2"/>
</dbReference>
<dbReference type="Proteomes" id="UP000230543">
    <property type="component" value="Unassembled WGS sequence"/>
</dbReference>
<dbReference type="PANTHER" id="PTHR46494">
    <property type="entry name" value="CORA FAMILY METAL ION TRANSPORTER (EUROFUNG)"/>
    <property type="match status" value="1"/>
</dbReference>
<evidence type="ECO:0000256" key="8">
    <source>
        <dbReference type="SAM" id="Phobius"/>
    </source>
</evidence>
<evidence type="ECO:0000256" key="7">
    <source>
        <dbReference type="ARBA" id="ARBA00023136"/>
    </source>
</evidence>
<evidence type="ECO:0000313" key="10">
    <source>
        <dbReference type="Proteomes" id="UP000230543"/>
    </source>
</evidence>
<evidence type="ECO:0000256" key="5">
    <source>
        <dbReference type="ARBA" id="ARBA00022692"/>
    </source>
</evidence>
<dbReference type="GO" id="GO:0015095">
    <property type="term" value="F:magnesium ion transmembrane transporter activity"/>
    <property type="evidence" value="ECO:0007669"/>
    <property type="project" value="TreeGrafter"/>
</dbReference>
<dbReference type="Pfam" id="PF01544">
    <property type="entry name" value="CorA"/>
    <property type="match status" value="1"/>
</dbReference>
<organism evidence="9 10">
    <name type="scientific">Candidatus Komeilibacteria bacterium CG10_big_fil_rev_8_21_14_0_10_41_13</name>
    <dbReference type="NCBI Taxonomy" id="1974476"/>
    <lineage>
        <taxon>Bacteria</taxon>
        <taxon>Candidatus Komeiliibacteriota</taxon>
    </lineage>
</organism>
<evidence type="ECO:0000256" key="3">
    <source>
        <dbReference type="ARBA" id="ARBA00022448"/>
    </source>
</evidence>
<dbReference type="GO" id="GO:0005886">
    <property type="term" value="C:plasma membrane"/>
    <property type="evidence" value="ECO:0007669"/>
    <property type="project" value="UniProtKB-SubCell"/>
</dbReference>
<dbReference type="InterPro" id="IPR002523">
    <property type="entry name" value="MgTranspt_CorA/ZnTranspt_ZntB"/>
</dbReference>
<dbReference type="Gene3D" id="3.30.460.20">
    <property type="entry name" value="CorA soluble domain-like"/>
    <property type="match status" value="1"/>
</dbReference>
<dbReference type="SUPFAM" id="SSF144083">
    <property type="entry name" value="Magnesium transport protein CorA, transmembrane region"/>
    <property type="match status" value="1"/>
</dbReference>
<dbReference type="GO" id="GO:0015087">
    <property type="term" value="F:cobalt ion transmembrane transporter activity"/>
    <property type="evidence" value="ECO:0007669"/>
    <property type="project" value="TreeGrafter"/>
</dbReference>
<keyword evidence="4" id="KW-1003">Cell membrane</keyword>
<comment type="caution">
    <text evidence="9">The sequence shown here is derived from an EMBL/GenBank/DDBJ whole genome shotgun (WGS) entry which is preliminary data.</text>
</comment>
<keyword evidence="6 8" id="KW-1133">Transmembrane helix</keyword>
<evidence type="ECO:0000313" key="9">
    <source>
        <dbReference type="EMBL" id="PIT90447.1"/>
    </source>
</evidence>
<dbReference type="InterPro" id="IPR045861">
    <property type="entry name" value="CorA_cytoplasmic_dom"/>
</dbReference>
<dbReference type="PANTHER" id="PTHR46494:SF1">
    <property type="entry name" value="CORA FAMILY METAL ION TRANSPORTER (EUROFUNG)"/>
    <property type="match status" value="1"/>
</dbReference>
<dbReference type="SUPFAM" id="SSF143865">
    <property type="entry name" value="CorA soluble domain-like"/>
    <property type="match status" value="1"/>
</dbReference>
<evidence type="ECO:0000256" key="6">
    <source>
        <dbReference type="ARBA" id="ARBA00022989"/>
    </source>
</evidence>
<reference evidence="10" key="1">
    <citation type="submission" date="2017-09" db="EMBL/GenBank/DDBJ databases">
        <title>Depth-based differentiation of microbial function through sediment-hosted aquifers and enrichment of novel symbionts in the deep terrestrial subsurface.</title>
        <authorList>
            <person name="Probst A.J."/>
            <person name="Ladd B."/>
            <person name="Jarett J.K."/>
            <person name="Geller-Mcgrath D.E."/>
            <person name="Sieber C.M.K."/>
            <person name="Emerson J.B."/>
            <person name="Anantharaman K."/>
            <person name="Thomas B.C."/>
            <person name="Malmstrom R."/>
            <person name="Stieglmeier M."/>
            <person name="Klingl A."/>
            <person name="Woyke T."/>
            <person name="Ryan C.M."/>
            <person name="Banfield J.F."/>
        </authorList>
    </citation>
    <scope>NUCLEOTIDE SEQUENCE [LARGE SCALE GENOMIC DNA]</scope>
</reference>
<accession>A0A2M6WCE9</accession>
<comment type="subcellular location">
    <subcellularLocation>
        <location evidence="1">Cell membrane</location>
        <topology evidence="1">Multi-pass membrane protein</topology>
    </subcellularLocation>
</comment>
<protein>
    <recommendedName>
        <fullName evidence="11">Magnesium transporter CorA</fullName>
    </recommendedName>
</protein>
<keyword evidence="5 8" id="KW-0812">Transmembrane</keyword>
<keyword evidence="3" id="KW-0813">Transport</keyword>
<evidence type="ECO:0008006" key="11">
    <source>
        <dbReference type="Google" id="ProtNLM"/>
    </source>
</evidence>
<dbReference type="CDD" id="cd12822">
    <property type="entry name" value="TmCorA-like"/>
    <property type="match status" value="1"/>
</dbReference>
<dbReference type="EMBL" id="PFBO01000071">
    <property type="protein sequence ID" value="PIT90447.1"/>
    <property type="molecule type" value="Genomic_DNA"/>
</dbReference>
<feature type="transmembrane region" description="Helical" evidence="8">
    <location>
        <begin position="284"/>
        <end position="304"/>
    </location>
</feature>
<feature type="transmembrane region" description="Helical" evidence="8">
    <location>
        <begin position="252"/>
        <end position="272"/>
    </location>
</feature>
<comment type="similarity">
    <text evidence="2">Belongs to the CorA metal ion transporter (MIT) (TC 1.A.35) family.</text>
</comment>
<gene>
    <name evidence="9" type="ORF">COU22_02115</name>
</gene>
<evidence type="ECO:0000256" key="4">
    <source>
        <dbReference type="ARBA" id="ARBA00022475"/>
    </source>
</evidence>
<proteinExistence type="inferred from homology"/>
<dbReference type="InterPro" id="IPR045863">
    <property type="entry name" value="CorA_TM1_TM2"/>
</dbReference>
<evidence type="ECO:0000256" key="2">
    <source>
        <dbReference type="ARBA" id="ARBA00009765"/>
    </source>
</evidence>